<protein>
    <recommendedName>
        <fullName evidence="2">DUF4220 domain-containing protein</fullName>
    </recommendedName>
</protein>
<keyword evidence="1" id="KW-0812">Transmembrane</keyword>
<accession>A0A835P5C7</accession>
<feature type="domain" description="DUF4220" evidence="2">
    <location>
        <begin position="18"/>
        <end position="96"/>
    </location>
</feature>
<reference evidence="3 4" key="1">
    <citation type="journal article" date="2020" name="Nat. Food">
        <title>A phased Vanilla planifolia genome enables genetic improvement of flavour and production.</title>
        <authorList>
            <person name="Hasing T."/>
            <person name="Tang H."/>
            <person name="Brym M."/>
            <person name="Khazi F."/>
            <person name="Huang T."/>
            <person name="Chambers A.H."/>
        </authorList>
    </citation>
    <scope>NUCLEOTIDE SEQUENCE [LARGE SCALE GENOMIC DNA]</scope>
    <source>
        <tissue evidence="3">Leaf</tissue>
    </source>
</reference>
<gene>
    <name evidence="3" type="ORF">HPP92_028402</name>
</gene>
<dbReference type="EMBL" id="JADCNM010000476">
    <property type="protein sequence ID" value="KAG0447245.1"/>
    <property type="molecule type" value="Genomic_DNA"/>
</dbReference>
<dbReference type="OrthoDB" id="695140at2759"/>
<proteinExistence type="predicted"/>
<keyword evidence="1" id="KW-1133">Transmembrane helix</keyword>
<dbReference type="Proteomes" id="UP000639772">
    <property type="component" value="Unassembled WGS sequence"/>
</dbReference>
<dbReference type="AlphaFoldDB" id="A0A835P5C7"/>
<evidence type="ECO:0000256" key="1">
    <source>
        <dbReference type="SAM" id="Phobius"/>
    </source>
</evidence>
<sequence length="97" mass="10975">MDVIPLVDVYKVIMDMLKEMTVKEVLGLTSMELSYAYDEMYTKSVVNCSRAGNILRVSLFNFSPKQGFYTSDVIIYALLGASICLDTVATLMYLFFD</sequence>
<dbReference type="Pfam" id="PF13968">
    <property type="entry name" value="DUF4220"/>
    <property type="match status" value="1"/>
</dbReference>
<dbReference type="InterPro" id="IPR025315">
    <property type="entry name" value="DUF4220"/>
</dbReference>
<keyword evidence="1" id="KW-0472">Membrane</keyword>
<feature type="transmembrane region" description="Helical" evidence="1">
    <location>
        <begin position="73"/>
        <end position="96"/>
    </location>
</feature>
<comment type="caution">
    <text evidence="3">The sequence shown here is derived from an EMBL/GenBank/DDBJ whole genome shotgun (WGS) entry which is preliminary data.</text>
</comment>
<name>A0A835P5C7_VANPL</name>
<organism evidence="3 4">
    <name type="scientific">Vanilla planifolia</name>
    <name type="common">Vanilla</name>
    <dbReference type="NCBI Taxonomy" id="51239"/>
    <lineage>
        <taxon>Eukaryota</taxon>
        <taxon>Viridiplantae</taxon>
        <taxon>Streptophyta</taxon>
        <taxon>Embryophyta</taxon>
        <taxon>Tracheophyta</taxon>
        <taxon>Spermatophyta</taxon>
        <taxon>Magnoliopsida</taxon>
        <taxon>Liliopsida</taxon>
        <taxon>Asparagales</taxon>
        <taxon>Orchidaceae</taxon>
        <taxon>Vanilloideae</taxon>
        <taxon>Vanilleae</taxon>
        <taxon>Vanilla</taxon>
    </lineage>
</organism>
<evidence type="ECO:0000313" key="4">
    <source>
        <dbReference type="Proteomes" id="UP000639772"/>
    </source>
</evidence>
<evidence type="ECO:0000259" key="2">
    <source>
        <dbReference type="Pfam" id="PF13968"/>
    </source>
</evidence>
<evidence type="ECO:0000313" key="3">
    <source>
        <dbReference type="EMBL" id="KAG0447245.1"/>
    </source>
</evidence>